<evidence type="ECO:0000256" key="1">
    <source>
        <dbReference type="SAM" id="MobiDB-lite"/>
    </source>
</evidence>
<proteinExistence type="predicted"/>
<accession>A0A9X2IF95</accession>
<feature type="compositionally biased region" description="Low complexity" evidence="1">
    <location>
        <begin position="55"/>
        <end position="69"/>
    </location>
</feature>
<evidence type="ECO:0000313" key="3">
    <source>
        <dbReference type="Proteomes" id="UP001139485"/>
    </source>
</evidence>
<reference evidence="2" key="1">
    <citation type="submission" date="2022-05" db="EMBL/GenBank/DDBJ databases">
        <authorList>
            <person name="Tuo L."/>
        </authorList>
    </citation>
    <scope>NUCLEOTIDE SEQUENCE</scope>
    <source>
        <strain evidence="2">BSK12Z-4</strain>
    </source>
</reference>
<dbReference type="EMBL" id="JAMOIL010000008">
    <property type="protein sequence ID" value="MCM0620184.1"/>
    <property type="molecule type" value="Genomic_DNA"/>
</dbReference>
<gene>
    <name evidence="2" type="ORF">M8330_07730</name>
</gene>
<sequence>MSETSTTSDSTDSSASTGSDLGPMPQPEATRPQLVPGGPDAVLEAQRSPVVPDVAAEANPATAATPAANRSGEDTSTQATRGEKAPAASESPA</sequence>
<dbReference type="Proteomes" id="UP001139485">
    <property type="component" value="Unassembled WGS sequence"/>
</dbReference>
<dbReference type="RefSeq" id="WP_250826852.1">
    <property type="nucleotide sequence ID" value="NZ_JAMOIL010000008.1"/>
</dbReference>
<protein>
    <submittedName>
        <fullName evidence="2">Uncharacterized protein</fullName>
    </submittedName>
</protein>
<organism evidence="2 3">
    <name type="scientific">Nocardioides bruguierae</name>
    <dbReference type="NCBI Taxonomy" id="2945102"/>
    <lineage>
        <taxon>Bacteria</taxon>
        <taxon>Bacillati</taxon>
        <taxon>Actinomycetota</taxon>
        <taxon>Actinomycetes</taxon>
        <taxon>Propionibacteriales</taxon>
        <taxon>Nocardioidaceae</taxon>
        <taxon>Nocardioides</taxon>
    </lineage>
</organism>
<keyword evidence="3" id="KW-1185">Reference proteome</keyword>
<feature type="compositionally biased region" description="Low complexity" evidence="1">
    <location>
        <begin position="1"/>
        <end position="20"/>
    </location>
</feature>
<dbReference type="AlphaFoldDB" id="A0A9X2IF95"/>
<comment type="caution">
    <text evidence="2">The sequence shown here is derived from an EMBL/GenBank/DDBJ whole genome shotgun (WGS) entry which is preliminary data.</text>
</comment>
<feature type="region of interest" description="Disordered" evidence="1">
    <location>
        <begin position="1"/>
        <end position="93"/>
    </location>
</feature>
<evidence type="ECO:0000313" key="2">
    <source>
        <dbReference type="EMBL" id="MCM0620184.1"/>
    </source>
</evidence>
<name>A0A9X2IF95_9ACTN</name>